<evidence type="ECO:0000256" key="5">
    <source>
        <dbReference type="ARBA" id="ARBA00023128"/>
    </source>
</evidence>
<dbReference type="PANTHER" id="PTHR14009">
    <property type="entry name" value="LEUCINE ZIPPER-EF-HAND CONTAINING TRANSMEMBRANE PROTEIN"/>
    <property type="match status" value="1"/>
</dbReference>
<reference evidence="11 12" key="1">
    <citation type="submission" date="2016-02" db="EMBL/GenBank/DDBJ databases">
        <title>Complete genome sequence and transcriptome regulation of the pentose utilising yeast Sugiyamaella lignohabitans.</title>
        <authorList>
            <person name="Bellasio M."/>
            <person name="Peymann A."/>
            <person name="Valli M."/>
            <person name="Sipitzky M."/>
            <person name="Graf A."/>
            <person name="Sauer M."/>
            <person name="Marx H."/>
            <person name="Mattanovich D."/>
        </authorList>
    </citation>
    <scope>NUCLEOTIDE SEQUENCE [LARGE SCALE GENOMIC DNA]</scope>
    <source>
        <strain evidence="11 12">CBS 10342</strain>
    </source>
</reference>
<evidence type="ECO:0000313" key="12">
    <source>
        <dbReference type="Proteomes" id="UP000189580"/>
    </source>
</evidence>
<gene>
    <name evidence="11" type="ORF">AWJ20_582</name>
</gene>
<dbReference type="KEGG" id="slb:AWJ20_582"/>
<dbReference type="GeneID" id="30037630"/>
<feature type="transmembrane region" description="Helical" evidence="9">
    <location>
        <begin position="189"/>
        <end position="210"/>
    </location>
</feature>
<keyword evidence="12" id="KW-1185">Reference proteome</keyword>
<evidence type="ECO:0000313" key="11">
    <source>
        <dbReference type="EMBL" id="ANB12332.1"/>
    </source>
</evidence>
<dbReference type="Proteomes" id="UP000189580">
    <property type="component" value="Chromosome a"/>
</dbReference>
<dbReference type="InterPro" id="IPR044202">
    <property type="entry name" value="LETM1/MDM38-like"/>
</dbReference>
<evidence type="ECO:0000259" key="10">
    <source>
        <dbReference type="PROSITE" id="PS51758"/>
    </source>
</evidence>
<keyword evidence="3" id="KW-0999">Mitochondrion inner membrane</keyword>
<dbReference type="InterPro" id="IPR033122">
    <property type="entry name" value="LETM1-like_RBD"/>
</dbReference>
<dbReference type="OrthoDB" id="73691at2759"/>
<dbReference type="PANTHER" id="PTHR14009:SF1">
    <property type="entry name" value="MITOCHONDRIAL PROTON_CALCIUM EXCHANGER PROTEIN"/>
    <property type="match status" value="1"/>
</dbReference>
<organism evidence="11 12">
    <name type="scientific">Sugiyamaella lignohabitans</name>
    <dbReference type="NCBI Taxonomy" id="796027"/>
    <lineage>
        <taxon>Eukaryota</taxon>
        <taxon>Fungi</taxon>
        <taxon>Dikarya</taxon>
        <taxon>Ascomycota</taxon>
        <taxon>Saccharomycotina</taxon>
        <taxon>Dipodascomycetes</taxon>
        <taxon>Dipodascales</taxon>
        <taxon>Trichomonascaceae</taxon>
        <taxon>Sugiyamaella</taxon>
    </lineage>
</organism>
<feature type="domain" description="Letm1 RBD" evidence="10">
    <location>
        <begin position="212"/>
        <end position="386"/>
    </location>
</feature>
<evidence type="ECO:0000256" key="8">
    <source>
        <dbReference type="SAM" id="MobiDB-lite"/>
    </source>
</evidence>
<dbReference type="GO" id="GO:0005743">
    <property type="term" value="C:mitochondrial inner membrane"/>
    <property type="evidence" value="ECO:0007669"/>
    <property type="project" value="UniProtKB-SubCell"/>
</dbReference>
<dbReference type="Pfam" id="PF07766">
    <property type="entry name" value="LETM1_RBD"/>
    <property type="match status" value="1"/>
</dbReference>
<evidence type="ECO:0000256" key="2">
    <source>
        <dbReference type="ARBA" id="ARBA00022692"/>
    </source>
</evidence>
<dbReference type="GO" id="GO:0030003">
    <property type="term" value="P:intracellular monoatomic cation homeostasis"/>
    <property type="evidence" value="ECO:0007669"/>
    <property type="project" value="TreeGrafter"/>
</dbReference>
<keyword evidence="6 9" id="KW-0472">Membrane</keyword>
<dbReference type="RefSeq" id="XP_018734809.1">
    <property type="nucleotide sequence ID" value="XM_018882530.1"/>
</dbReference>
<evidence type="ECO:0000256" key="7">
    <source>
        <dbReference type="PROSITE-ProRule" id="PRU01094"/>
    </source>
</evidence>
<keyword evidence="5 7" id="KW-0496">Mitochondrion</keyword>
<comment type="subcellular location">
    <subcellularLocation>
        <location evidence="1">Mitochondrion inner membrane</location>
        <topology evidence="1">Single-pass membrane protein</topology>
    </subcellularLocation>
</comment>
<dbReference type="PROSITE" id="PS51758">
    <property type="entry name" value="LETM1_RBD"/>
    <property type="match status" value="1"/>
</dbReference>
<evidence type="ECO:0000256" key="4">
    <source>
        <dbReference type="ARBA" id="ARBA00022989"/>
    </source>
</evidence>
<evidence type="ECO:0000256" key="1">
    <source>
        <dbReference type="ARBA" id="ARBA00004434"/>
    </source>
</evidence>
<evidence type="ECO:0000256" key="3">
    <source>
        <dbReference type="ARBA" id="ARBA00022792"/>
    </source>
</evidence>
<protein>
    <recommendedName>
        <fullName evidence="10">Letm1 RBD domain-containing protein</fullName>
    </recommendedName>
</protein>
<accession>A0A167D0M8</accession>
<keyword evidence="4 9" id="KW-1133">Transmembrane helix</keyword>
<evidence type="ECO:0000256" key="9">
    <source>
        <dbReference type="SAM" id="Phobius"/>
    </source>
</evidence>
<keyword evidence="2 9" id="KW-0812">Transmembrane</keyword>
<dbReference type="GO" id="GO:0043022">
    <property type="term" value="F:ribosome binding"/>
    <property type="evidence" value="ECO:0007669"/>
    <property type="project" value="InterPro"/>
</dbReference>
<name>A0A167D0M8_9ASCO</name>
<sequence>MFGTTFEYGLARSRTIMVPGTLNTALRLRNLHTSIVAAANDSKVTANASVIHSWIYQQHVNSPSHPSKVNAPESLALIESVEEIAANKHNNVIGKILASGKRFVKLYKSGITNVYKNHKTCRALKMKYKFKNLPELTKYIIDSGFAQDVQSKTKSIEKEPVKPLSVSETHITRSEYMILQRTARDIRKVPLFAVVFAVFFETTPLLLMLFPKLAPSTCMSPSYIEKEIKKTEDKIISLKPSTSNTSTLTENTTGTTESTADAESTISNLDLDKMYSRSVYMLSRAELESLSSALVFPTSSIPLQKLYSDTKLRLLIKAQIDEIRADNILLSRFGSTRALDSRELRLACHARGVSITGKTDDELRTKLLLWMTTFADKNYDAGYFFA</sequence>
<evidence type="ECO:0000256" key="6">
    <source>
        <dbReference type="ARBA" id="ARBA00023136"/>
    </source>
</evidence>
<feature type="region of interest" description="Disordered" evidence="8">
    <location>
        <begin position="241"/>
        <end position="261"/>
    </location>
</feature>
<dbReference type="AlphaFoldDB" id="A0A167D0M8"/>
<dbReference type="EMBL" id="CP014501">
    <property type="protein sequence ID" value="ANB12332.1"/>
    <property type="molecule type" value="Genomic_DNA"/>
</dbReference>
<proteinExistence type="predicted"/>